<dbReference type="PANTHER" id="PTHR44688">
    <property type="entry name" value="DNA-BINDING TRANSCRIPTIONAL ACTIVATOR DEVR_DOSR"/>
    <property type="match status" value="1"/>
</dbReference>
<evidence type="ECO:0000256" key="1">
    <source>
        <dbReference type="ARBA" id="ARBA00023015"/>
    </source>
</evidence>
<name>A0A4Q0VQD8_9BACI</name>
<dbReference type="Proteomes" id="UP000290649">
    <property type="component" value="Unassembled WGS sequence"/>
</dbReference>
<dbReference type="SMART" id="SM00421">
    <property type="entry name" value="HTH_LUXR"/>
    <property type="match status" value="1"/>
</dbReference>
<proteinExistence type="predicted"/>
<evidence type="ECO:0000256" key="2">
    <source>
        <dbReference type="ARBA" id="ARBA00023125"/>
    </source>
</evidence>
<dbReference type="PRINTS" id="PR00038">
    <property type="entry name" value="HTHLUXR"/>
</dbReference>
<evidence type="ECO:0000256" key="3">
    <source>
        <dbReference type="ARBA" id="ARBA00023163"/>
    </source>
</evidence>
<keyword evidence="3" id="KW-0804">Transcription</keyword>
<dbReference type="PROSITE" id="PS00622">
    <property type="entry name" value="HTH_LUXR_1"/>
    <property type="match status" value="1"/>
</dbReference>
<feature type="domain" description="HTH luxR-type" evidence="4">
    <location>
        <begin position="92"/>
        <end position="157"/>
    </location>
</feature>
<dbReference type="CDD" id="cd06170">
    <property type="entry name" value="LuxR_C_like"/>
    <property type="match status" value="1"/>
</dbReference>
<dbReference type="GO" id="GO:0006355">
    <property type="term" value="P:regulation of DNA-templated transcription"/>
    <property type="evidence" value="ECO:0007669"/>
    <property type="project" value="InterPro"/>
</dbReference>
<evidence type="ECO:0000259" key="4">
    <source>
        <dbReference type="PROSITE" id="PS50043"/>
    </source>
</evidence>
<evidence type="ECO:0000313" key="5">
    <source>
        <dbReference type="EMBL" id="RXI98732.1"/>
    </source>
</evidence>
<dbReference type="OrthoDB" id="9808843at2"/>
<keyword evidence="6" id="KW-1185">Reference proteome</keyword>
<dbReference type="Gene3D" id="1.10.10.10">
    <property type="entry name" value="Winged helix-like DNA-binding domain superfamily/Winged helix DNA-binding domain"/>
    <property type="match status" value="1"/>
</dbReference>
<sequence length="163" mass="18822">MVLPTAILIGLPIREYHTDLEGLLVFKVKKEYGIDDFEFLLDLRDLVQGVLSRTKLDLNIGIKSYSDADNLENSVEMLDEQMYSDEIANIKPIIDQLALTNREKEVLFLVLEGFNNQEIAEKLYISVHTVKNHITNIFKKLNVQDRAQAFALIYKIKYTMNVE</sequence>
<accession>A0A4Q0VQD8</accession>
<dbReference type="EMBL" id="QOUX01000046">
    <property type="protein sequence ID" value="RXI98732.1"/>
    <property type="molecule type" value="Genomic_DNA"/>
</dbReference>
<comment type="caution">
    <text evidence="5">The sequence shown here is derived from an EMBL/GenBank/DDBJ whole genome shotgun (WGS) entry which is preliminary data.</text>
</comment>
<organism evidence="5 6">
    <name type="scientific">Anaerobacillus alkaliphilus</name>
    <dbReference type="NCBI Taxonomy" id="1548597"/>
    <lineage>
        <taxon>Bacteria</taxon>
        <taxon>Bacillati</taxon>
        <taxon>Bacillota</taxon>
        <taxon>Bacilli</taxon>
        <taxon>Bacillales</taxon>
        <taxon>Bacillaceae</taxon>
        <taxon>Anaerobacillus</taxon>
    </lineage>
</organism>
<dbReference type="InterPro" id="IPR000792">
    <property type="entry name" value="Tscrpt_reg_LuxR_C"/>
</dbReference>
<dbReference type="AlphaFoldDB" id="A0A4Q0VQD8"/>
<dbReference type="InterPro" id="IPR016032">
    <property type="entry name" value="Sig_transdc_resp-reg_C-effctor"/>
</dbReference>
<keyword evidence="2" id="KW-0238">DNA-binding</keyword>
<keyword evidence="1" id="KW-0805">Transcription regulation</keyword>
<evidence type="ECO:0000313" key="6">
    <source>
        <dbReference type="Proteomes" id="UP000290649"/>
    </source>
</evidence>
<dbReference type="PANTHER" id="PTHR44688:SF16">
    <property type="entry name" value="DNA-BINDING TRANSCRIPTIONAL ACTIVATOR DEVR_DOSR"/>
    <property type="match status" value="1"/>
</dbReference>
<dbReference type="SUPFAM" id="SSF46894">
    <property type="entry name" value="C-terminal effector domain of the bipartite response regulators"/>
    <property type="match status" value="1"/>
</dbReference>
<dbReference type="PROSITE" id="PS50043">
    <property type="entry name" value="HTH_LUXR_2"/>
    <property type="match status" value="1"/>
</dbReference>
<gene>
    <name evidence="5" type="ORF">DS745_17845</name>
</gene>
<dbReference type="Pfam" id="PF00196">
    <property type="entry name" value="GerE"/>
    <property type="match status" value="1"/>
</dbReference>
<dbReference type="InterPro" id="IPR036388">
    <property type="entry name" value="WH-like_DNA-bd_sf"/>
</dbReference>
<reference evidence="5 6" key="1">
    <citation type="journal article" date="2019" name="Int. J. Syst. Evol. Microbiol.">
        <title>Anaerobacillus alkaliphilus sp. nov., a novel alkaliphilic and moderately halophilic bacterium.</title>
        <authorList>
            <person name="Borsodi A.K."/>
            <person name="Aszalos J.M."/>
            <person name="Bihari P."/>
            <person name="Nagy I."/>
            <person name="Schumann P."/>
            <person name="Sproer C."/>
            <person name="Kovacs A.L."/>
            <person name="Boka K."/>
            <person name="Dobosy P."/>
            <person name="Ovari M."/>
            <person name="Szili-Kovacs T."/>
            <person name="Toth E."/>
        </authorList>
    </citation>
    <scope>NUCLEOTIDE SEQUENCE [LARGE SCALE GENOMIC DNA]</scope>
    <source>
        <strain evidence="5 6">B16-10</strain>
    </source>
</reference>
<dbReference type="GO" id="GO:0003677">
    <property type="term" value="F:DNA binding"/>
    <property type="evidence" value="ECO:0007669"/>
    <property type="project" value="UniProtKB-KW"/>
</dbReference>
<protein>
    <submittedName>
        <fullName evidence="5">LuxR family transcriptional regulator</fullName>
    </submittedName>
</protein>